<feature type="transmembrane region" description="Helical" evidence="7">
    <location>
        <begin position="324"/>
        <end position="343"/>
    </location>
</feature>
<keyword evidence="7" id="KW-1133">Transmembrane helix</keyword>
<evidence type="ECO:0000313" key="10">
    <source>
        <dbReference type="Proteomes" id="UP000538931"/>
    </source>
</evidence>
<name>A0A7W1WX15_9GAMM</name>
<dbReference type="AlphaFoldDB" id="A0A7W1WX15"/>
<dbReference type="InterPro" id="IPR014116">
    <property type="entry name" value="Cyt_c_oxidase_cbb3_FixG"/>
</dbReference>
<dbReference type="PANTHER" id="PTHR30176">
    <property type="entry name" value="FERREDOXIN-TYPE PROTEIN NAPH"/>
    <property type="match status" value="1"/>
</dbReference>
<organism evidence="9 10">
    <name type="scientific">Marinobacterium marinum</name>
    <dbReference type="NCBI Taxonomy" id="2756129"/>
    <lineage>
        <taxon>Bacteria</taxon>
        <taxon>Pseudomonadati</taxon>
        <taxon>Pseudomonadota</taxon>
        <taxon>Gammaproteobacteria</taxon>
        <taxon>Oceanospirillales</taxon>
        <taxon>Oceanospirillaceae</taxon>
        <taxon>Marinobacterium</taxon>
    </lineage>
</organism>
<dbReference type="Gene3D" id="2.60.40.10">
    <property type="entry name" value="Immunoglobulins"/>
    <property type="match status" value="1"/>
</dbReference>
<evidence type="ECO:0000256" key="6">
    <source>
        <dbReference type="ARBA" id="ARBA00023014"/>
    </source>
</evidence>
<feature type="transmembrane region" description="Helical" evidence="7">
    <location>
        <begin position="153"/>
        <end position="171"/>
    </location>
</feature>
<dbReference type="InterPro" id="IPR017900">
    <property type="entry name" value="4Fe4S_Fe_S_CS"/>
</dbReference>
<evidence type="ECO:0000256" key="7">
    <source>
        <dbReference type="SAM" id="Phobius"/>
    </source>
</evidence>
<dbReference type="Gene3D" id="3.30.70.20">
    <property type="match status" value="1"/>
</dbReference>
<keyword evidence="7" id="KW-0472">Membrane</keyword>
<keyword evidence="1" id="KW-0813">Transport</keyword>
<dbReference type="Pfam" id="PF13746">
    <property type="entry name" value="Fer4_18"/>
    <property type="match status" value="1"/>
</dbReference>
<gene>
    <name evidence="9" type="primary">ccoG</name>
    <name evidence="9" type="ORF">H1S06_05440</name>
</gene>
<dbReference type="EMBL" id="JACEMT010000041">
    <property type="protein sequence ID" value="MBA4501805.1"/>
    <property type="molecule type" value="Genomic_DNA"/>
</dbReference>
<proteinExistence type="predicted"/>
<dbReference type="GO" id="GO:0046872">
    <property type="term" value="F:metal ion binding"/>
    <property type="evidence" value="ECO:0007669"/>
    <property type="project" value="UniProtKB-KW"/>
</dbReference>
<reference evidence="9 10" key="1">
    <citation type="submission" date="2020-07" db="EMBL/GenBank/DDBJ databases">
        <title>Bacterium isolated from marien macroalgae.</title>
        <authorList>
            <person name="Zhu K."/>
            <person name="Lu D."/>
            <person name="Du Z."/>
        </authorList>
    </citation>
    <scope>NUCLEOTIDE SEQUENCE [LARGE SCALE GENOMIC DNA]</scope>
    <source>
        <strain evidence="9 10">3-1745</strain>
    </source>
</reference>
<dbReference type="NCBIfam" id="TIGR02745">
    <property type="entry name" value="ccoG_rdxA_fixG"/>
    <property type="match status" value="1"/>
</dbReference>
<evidence type="ECO:0000256" key="4">
    <source>
        <dbReference type="ARBA" id="ARBA00022982"/>
    </source>
</evidence>
<dbReference type="InterPro" id="IPR032879">
    <property type="entry name" value="FixG_C"/>
</dbReference>
<keyword evidence="3" id="KW-0479">Metal-binding</keyword>
<keyword evidence="4" id="KW-0249">Electron transport</keyword>
<dbReference type="InterPro" id="IPR051684">
    <property type="entry name" value="Electron_Trans/Redox"/>
</dbReference>
<keyword evidence="10" id="KW-1185">Reference proteome</keyword>
<evidence type="ECO:0000256" key="3">
    <source>
        <dbReference type="ARBA" id="ARBA00022723"/>
    </source>
</evidence>
<comment type="caution">
    <text evidence="9">The sequence shown here is derived from an EMBL/GenBank/DDBJ whole genome shotgun (WGS) entry which is preliminary data.</text>
</comment>
<dbReference type="PANTHER" id="PTHR30176:SF3">
    <property type="entry name" value="FERREDOXIN-TYPE PROTEIN NAPH"/>
    <property type="match status" value="1"/>
</dbReference>
<feature type="transmembrane region" description="Helical" evidence="7">
    <location>
        <begin position="79"/>
        <end position="100"/>
    </location>
</feature>
<dbReference type="InterPro" id="IPR013783">
    <property type="entry name" value="Ig-like_fold"/>
</dbReference>
<keyword evidence="5" id="KW-0408">Iron</keyword>
<dbReference type="GO" id="GO:0051539">
    <property type="term" value="F:4 iron, 4 sulfur cluster binding"/>
    <property type="evidence" value="ECO:0007669"/>
    <property type="project" value="UniProtKB-KW"/>
</dbReference>
<feature type="transmembrane region" description="Helical" evidence="7">
    <location>
        <begin position="38"/>
        <end position="59"/>
    </location>
</feature>
<dbReference type="RefSeq" id="WP_181738024.1">
    <property type="nucleotide sequence ID" value="NZ_JACEMT010000041.1"/>
</dbReference>
<keyword evidence="2" id="KW-0004">4Fe-4S</keyword>
<evidence type="ECO:0000256" key="5">
    <source>
        <dbReference type="ARBA" id="ARBA00023004"/>
    </source>
</evidence>
<dbReference type="Pfam" id="PF11614">
    <property type="entry name" value="FixG_C"/>
    <property type="match status" value="1"/>
</dbReference>
<dbReference type="PROSITE" id="PS00198">
    <property type="entry name" value="4FE4S_FER_1"/>
    <property type="match status" value="1"/>
</dbReference>
<keyword evidence="6" id="KW-0411">Iron-sulfur</keyword>
<protein>
    <submittedName>
        <fullName evidence="9">Cytochrome c oxidase accessory protein CcoG</fullName>
    </submittedName>
</protein>
<feature type="transmembrane region" description="Helical" evidence="7">
    <location>
        <begin position="183"/>
        <end position="202"/>
    </location>
</feature>
<dbReference type="GO" id="GO:0005886">
    <property type="term" value="C:plasma membrane"/>
    <property type="evidence" value="ECO:0007669"/>
    <property type="project" value="TreeGrafter"/>
</dbReference>
<evidence type="ECO:0000313" key="9">
    <source>
        <dbReference type="EMBL" id="MBA4501805.1"/>
    </source>
</evidence>
<evidence type="ECO:0000259" key="8">
    <source>
        <dbReference type="PROSITE" id="PS51379"/>
    </source>
</evidence>
<dbReference type="Proteomes" id="UP000538931">
    <property type="component" value="Unassembled WGS sequence"/>
</dbReference>
<accession>A0A7W1WX15</accession>
<evidence type="ECO:0000256" key="1">
    <source>
        <dbReference type="ARBA" id="ARBA00022448"/>
    </source>
</evidence>
<dbReference type="SUPFAM" id="SSF54862">
    <property type="entry name" value="4Fe-4S ferredoxins"/>
    <property type="match status" value="1"/>
</dbReference>
<evidence type="ECO:0000256" key="2">
    <source>
        <dbReference type="ARBA" id="ARBA00022485"/>
    </source>
</evidence>
<feature type="domain" description="4Fe-4S ferredoxin-type" evidence="8">
    <location>
        <begin position="245"/>
        <end position="275"/>
    </location>
</feature>
<dbReference type="InterPro" id="IPR017896">
    <property type="entry name" value="4Fe4S_Fe-S-bd"/>
</dbReference>
<keyword evidence="7" id="KW-0812">Transmembrane</keyword>
<dbReference type="PROSITE" id="PS51379">
    <property type="entry name" value="4FE4S_FER_2"/>
    <property type="match status" value="1"/>
</dbReference>
<sequence>MEKIPVVQQHTPAFVKDGKFHVRLVEGRFQNLRRLTTWPLIALFFGLVWVQVDGMPWLLFSFEQRRILLFGTSLSWHDLPLLAGLMIAGACLLFFMAVAWGRVWCGFACPQSIWTWLFIRIEDMTEGRANQRAKQDKKGLTGALFLRRSAKHLLWCLLSLATAITFTGYFIPVRDIMDGVLTLQLSPAIGGWLLIMAGLTYANAGLVREKICLHACPYSRFQGVMFDSDTRTVSYDTNRGEPRAHKRAQDGSSGDCVDCGLCVQVCPTGIDIRNGLQAACIDCGACIDACDEVMHKLNKPRGLIRFASEMELTHKASRFLRPRLLGYGTAIVCTTVAVLYGFTSTTSLLVEIRRDRNALFIQLDEDTFCNTYGVKVESFADNEQLINVSIAGDRPYELFGPAQLDMQETGSTWLPYRVCASGIDSPRSELTFNFNGREVAASKQTTFLARPSKPVPRD</sequence>